<evidence type="ECO:0000256" key="3">
    <source>
        <dbReference type="ARBA" id="ARBA00022448"/>
    </source>
</evidence>
<organism evidence="15 16">
    <name type="scientific">Xylaria bambusicola</name>
    <dbReference type="NCBI Taxonomy" id="326684"/>
    <lineage>
        <taxon>Eukaryota</taxon>
        <taxon>Fungi</taxon>
        <taxon>Dikarya</taxon>
        <taxon>Ascomycota</taxon>
        <taxon>Pezizomycotina</taxon>
        <taxon>Sordariomycetes</taxon>
        <taxon>Xylariomycetidae</taxon>
        <taxon>Xylariales</taxon>
        <taxon>Xylariaceae</taxon>
        <taxon>Xylaria</taxon>
    </lineage>
</organism>
<dbReference type="EMBL" id="JAWHQM010000008">
    <property type="protein sequence ID" value="KAK5628493.1"/>
    <property type="molecule type" value="Genomic_DNA"/>
</dbReference>
<dbReference type="GO" id="GO:0008320">
    <property type="term" value="F:protein transmembrane transporter activity"/>
    <property type="evidence" value="ECO:0007669"/>
    <property type="project" value="TreeGrafter"/>
</dbReference>
<dbReference type="GO" id="GO:0030150">
    <property type="term" value="P:protein import into mitochondrial matrix"/>
    <property type="evidence" value="ECO:0007669"/>
    <property type="project" value="TreeGrafter"/>
</dbReference>
<evidence type="ECO:0000256" key="1">
    <source>
        <dbReference type="ARBA" id="ARBA00004572"/>
    </source>
</evidence>
<evidence type="ECO:0000256" key="13">
    <source>
        <dbReference type="ARBA" id="ARBA00080405"/>
    </source>
</evidence>
<proteinExistence type="inferred from homology"/>
<comment type="similarity">
    <text evidence="2">Belongs to the Tom20 family.</text>
</comment>
<dbReference type="InterPro" id="IPR023392">
    <property type="entry name" value="Tom20_dom_sf"/>
</dbReference>
<dbReference type="Gene3D" id="1.20.960.10">
    <property type="entry name" value="Mitochondrial outer membrane translocase complex, subunit Tom20 domain"/>
    <property type="match status" value="1"/>
</dbReference>
<evidence type="ECO:0000256" key="11">
    <source>
        <dbReference type="ARBA" id="ARBA00068548"/>
    </source>
</evidence>
<evidence type="ECO:0000256" key="6">
    <source>
        <dbReference type="ARBA" id="ARBA00022927"/>
    </source>
</evidence>
<dbReference type="GO" id="GO:0005742">
    <property type="term" value="C:mitochondrial outer membrane translocase complex"/>
    <property type="evidence" value="ECO:0007669"/>
    <property type="project" value="InterPro"/>
</dbReference>
<dbReference type="SUPFAM" id="SSF47157">
    <property type="entry name" value="Mitochondrial import receptor subunit Tom20"/>
    <property type="match status" value="1"/>
</dbReference>
<dbReference type="PRINTS" id="PR00351">
    <property type="entry name" value="OM20RECEPTOR"/>
</dbReference>
<evidence type="ECO:0000256" key="8">
    <source>
        <dbReference type="ARBA" id="ARBA00023128"/>
    </source>
</evidence>
<gene>
    <name evidence="15" type="ORF">RRF57_004208</name>
</gene>
<reference evidence="15 16" key="1">
    <citation type="submission" date="2023-10" db="EMBL/GenBank/DDBJ databases">
        <title>Draft genome sequence of Xylaria bambusicola isolate GMP-LS, the root and basal stem rot pathogen of sugarcane in Indonesia.</title>
        <authorList>
            <person name="Selvaraj P."/>
            <person name="Muralishankar V."/>
            <person name="Muruganantham S."/>
            <person name="Sp S."/>
            <person name="Haryani S."/>
            <person name="Lau K.J.X."/>
            <person name="Naqvi N.I."/>
        </authorList>
    </citation>
    <scope>NUCLEOTIDE SEQUENCE [LARGE SCALE GENOMIC DNA]</scope>
    <source>
        <strain evidence="15">GMP-LS</strain>
    </source>
</reference>
<evidence type="ECO:0000313" key="16">
    <source>
        <dbReference type="Proteomes" id="UP001305414"/>
    </source>
</evidence>
<dbReference type="Proteomes" id="UP001305414">
    <property type="component" value="Unassembled WGS sequence"/>
</dbReference>
<evidence type="ECO:0000256" key="12">
    <source>
        <dbReference type="ARBA" id="ARBA00073975"/>
    </source>
</evidence>
<feature type="coiled-coil region" evidence="14">
    <location>
        <begin position="71"/>
        <end position="121"/>
    </location>
</feature>
<keyword evidence="16" id="KW-1185">Reference proteome</keyword>
<evidence type="ECO:0000256" key="10">
    <source>
        <dbReference type="ARBA" id="ARBA00042705"/>
    </source>
</evidence>
<dbReference type="AlphaFoldDB" id="A0AAN7Z697"/>
<dbReference type="GO" id="GO:0006886">
    <property type="term" value="P:intracellular protein transport"/>
    <property type="evidence" value="ECO:0007669"/>
    <property type="project" value="InterPro"/>
</dbReference>
<protein>
    <recommendedName>
        <fullName evidence="11">Mitochondrial import receptor subunit TOM20</fullName>
    </recommendedName>
    <alternativeName>
        <fullName evidence="10">Mitochondrial 20 kDa outer membrane protein</fullName>
    </alternativeName>
    <alternativeName>
        <fullName evidence="12">Mitochondrial import receptor subunit tom20</fullName>
    </alternativeName>
    <alternativeName>
        <fullName evidence="13">Translocase of outer membrane 20 kDa subunit</fullName>
    </alternativeName>
</protein>
<keyword evidence="8" id="KW-0496">Mitochondrion</keyword>
<dbReference type="FunFam" id="1.20.960.10:FF:000002">
    <property type="entry name" value="Mitochondrial import receptor subunit TOM20"/>
    <property type="match status" value="1"/>
</dbReference>
<dbReference type="Pfam" id="PF02064">
    <property type="entry name" value="MAS20"/>
    <property type="match status" value="1"/>
</dbReference>
<accession>A0AAN7Z697</accession>
<name>A0AAN7Z697_9PEZI</name>
<evidence type="ECO:0000313" key="15">
    <source>
        <dbReference type="EMBL" id="KAK5628493.1"/>
    </source>
</evidence>
<sequence>MSPSTIATISVATAATGLIGPSRFLVTLLAAVSVHPESPRPGWLSFTSLASNSKPIPSWNPPWLFSLWDAIADLRRANPNFRKTLRREERRQARAEKEEAVAQTKQKRRDIQAAVDAAIEEGFPTGVNEKEQYFMEYVQQGEVMASDPTRTIDAALAFYKALKVYPTPRDLISIYDKTVDKRVLDVLAEMIAYDKSLDLNSQPAAVNLADLMGDIPTAGLD</sequence>
<dbReference type="InterPro" id="IPR002056">
    <property type="entry name" value="MAS20"/>
</dbReference>
<keyword evidence="7" id="KW-1133">Transmembrane helix</keyword>
<keyword evidence="4" id="KW-0812">Transmembrane</keyword>
<evidence type="ECO:0000256" key="14">
    <source>
        <dbReference type="SAM" id="Coils"/>
    </source>
</evidence>
<dbReference type="PANTHER" id="PTHR12430">
    <property type="entry name" value="MITOCHONDRIAL IMPORT RECEPTOR SUBUNIT TOM20"/>
    <property type="match status" value="1"/>
</dbReference>
<evidence type="ECO:0000256" key="7">
    <source>
        <dbReference type="ARBA" id="ARBA00022989"/>
    </source>
</evidence>
<dbReference type="GO" id="GO:0030943">
    <property type="term" value="F:mitochondrion targeting sequence binding"/>
    <property type="evidence" value="ECO:0007669"/>
    <property type="project" value="TreeGrafter"/>
</dbReference>
<evidence type="ECO:0000256" key="5">
    <source>
        <dbReference type="ARBA" id="ARBA00022787"/>
    </source>
</evidence>
<comment type="caution">
    <text evidence="15">The sequence shown here is derived from an EMBL/GenBank/DDBJ whole genome shotgun (WGS) entry which is preliminary data.</text>
</comment>
<comment type="subcellular location">
    <subcellularLocation>
        <location evidence="1">Mitochondrion outer membrane</location>
        <topology evidence="1">Single-pass membrane protein</topology>
    </subcellularLocation>
</comment>
<evidence type="ECO:0000256" key="2">
    <source>
        <dbReference type="ARBA" id="ARBA00005792"/>
    </source>
</evidence>
<evidence type="ECO:0000256" key="4">
    <source>
        <dbReference type="ARBA" id="ARBA00022692"/>
    </source>
</evidence>
<dbReference type="GO" id="GO:0016031">
    <property type="term" value="P:tRNA import into mitochondrion"/>
    <property type="evidence" value="ECO:0007669"/>
    <property type="project" value="TreeGrafter"/>
</dbReference>
<dbReference type="GO" id="GO:0006605">
    <property type="term" value="P:protein targeting"/>
    <property type="evidence" value="ECO:0007669"/>
    <property type="project" value="InterPro"/>
</dbReference>
<keyword evidence="14" id="KW-0175">Coiled coil</keyword>
<keyword evidence="5" id="KW-1000">Mitochondrion outer membrane</keyword>
<keyword evidence="6" id="KW-0653">Protein transport</keyword>
<keyword evidence="9" id="KW-0472">Membrane</keyword>
<dbReference type="PANTHER" id="PTHR12430:SF0">
    <property type="entry name" value="TRANSLOCASE OF OUTER MITOCHONDRIAL MEMBRANE 20"/>
    <property type="match status" value="1"/>
</dbReference>
<keyword evidence="3" id="KW-0813">Transport</keyword>
<evidence type="ECO:0000256" key="9">
    <source>
        <dbReference type="ARBA" id="ARBA00023136"/>
    </source>
</evidence>